<feature type="compositionally biased region" description="Basic and acidic residues" evidence="1">
    <location>
        <begin position="24"/>
        <end position="38"/>
    </location>
</feature>
<dbReference type="EMBL" id="JAAGOA010000025">
    <property type="protein sequence ID" value="NEE03759.1"/>
    <property type="molecule type" value="Genomic_DNA"/>
</dbReference>
<dbReference type="AlphaFoldDB" id="A0A6L9SF80"/>
<evidence type="ECO:0000313" key="2">
    <source>
        <dbReference type="EMBL" id="NEE03759.1"/>
    </source>
</evidence>
<comment type="caution">
    <text evidence="2">The sequence shown here is derived from an EMBL/GenBank/DDBJ whole genome shotgun (WGS) entry which is preliminary data.</text>
</comment>
<protein>
    <submittedName>
        <fullName evidence="2">Uncharacterized protein</fullName>
    </submittedName>
</protein>
<feature type="region of interest" description="Disordered" evidence="1">
    <location>
        <begin position="1"/>
        <end position="91"/>
    </location>
</feature>
<name>A0A6L9SF80_9ACTN</name>
<reference evidence="2 3" key="1">
    <citation type="submission" date="2020-02" db="EMBL/GenBank/DDBJ databases">
        <authorList>
            <person name="Li X.-J."/>
            <person name="Han X.-M."/>
        </authorList>
    </citation>
    <scope>NUCLEOTIDE SEQUENCE [LARGE SCALE GENOMIC DNA]</scope>
    <source>
        <strain evidence="2 3">CCTCC AB 2017055</strain>
    </source>
</reference>
<gene>
    <name evidence="2" type="ORF">G1H10_26680</name>
</gene>
<organism evidence="2 3">
    <name type="scientific">Phytoactinopolyspora halotolerans</name>
    <dbReference type="NCBI Taxonomy" id="1981512"/>
    <lineage>
        <taxon>Bacteria</taxon>
        <taxon>Bacillati</taxon>
        <taxon>Actinomycetota</taxon>
        <taxon>Actinomycetes</taxon>
        <taxon>Jiangellales</taxon>
        <taxon>Jiangellaceae</taxon>
        <taxon>Phytoactinopolyspora</taxon>
    </lineage>
</organism>
<keyword evidence="3" id="KW-1185">Reference proteome</keyword>
<evidence type="ECO:0000313" key="3">
    <source>
        <dbReference type="Proteomes" id="UP000475214"/>
    </source>
</evidence>
<evidence type="ECO:0000256" key="1">
    <source>
        <dbReference type="SAM" id="MobiDB-lite"/>
    </source>
</evidence>
<sequence length="91" mass="10162">MVKREAVGDDPVVSEQRYGHRRTRVSEFNEPDEQRLLDDVVDDLDMPGAGLSSWGAAQKPGTHPALEEWDDESGAEDHDDNDDDGPMILAW</sequence>
<dbReference type="Proteomes" id="UP000475214">
    <property type="component" value="Unassembled WGS sequence"/>
</dbReference>
<proteinExistence type="predicted"/>
<dbReference type="RefSeq" id="WP_163743702.1">
    <property type="nucleotide sequence ID" value="NZ_JAAGOA010000025.1"/>
</dbReference>
<feature type="compositionally biased region" description="Acidic residues" evidence="1">
    <location>
        <begin position="67"/>
        <end position="85"/>
    </location>
</feature>
<accession>A0A6L9SF80</accession>